<reference evidence="2" key="1">
    <citation type="journal article" date="2023" name="Mol. Phylogenet. Evol.">
        <title>Genome-scale phylogeny and comparative genomics of the fungal order Sordariales.</title>
        <authorList>
            <person name="Hensen N."/>
            <person name="Bonometti L."/>
            <person name="Westerberg I."/>
            <person name="Brannstrom I.O."/>
            <person name="Guillou S."/>
            <person name="Cros-Aarteil S."/>
            <person name="Calhoun S."/>
            <person name="Haridas S."/>
            <person name="Kuo A."/>
            <person name="Mondo S."/>
            <person name="Pangilinan J."/>
            <person name="Riley R."/>
            <person name="LaButti K."/>
            <person name="Andreopoulos B."/>
            <person name="Lipzen A."/>
            <person name="Chen C."/>
            <person name="Yan M."/>
            <person name="Daum C."/>
            <person name="Ng V."/>
            <person name="Clum A."/>
            <person name="Steindorff A."/>
            <person name="Ohm R.A."/>
            <person name="Martin F."/>
            <person name="Silar P."/>
            <person name="Natvig D.O."/>
            <person name="Lalanne C."/>
            <person name="Gautier V."/>
            <person name="Ament-Velasquez S.L."/>
            <person name="Kruys A."/>
            <person name="Hutchinson M.I."/>
            <person name="Powell A.J."/>
            <person name="Barry K."/>
            <person name="Miller A.N."/>
            <person name="Grigoriev I.V."/>
            <person name="Debuchy R."/>
            <person name="Gladieux P."/>
            <person name="Hiltunen Thoren M."/>
            <person name="Johannesson H."/>
        </authorList>
    </citation>
    <scope>NUCLEOTIDE SEQUENCE</scope>
    <source>
        <strain evidence="2">CBS 892.96</strain>
    </source>
</reference>
<dbReference type="EMBL" id="MU866698">
    <property type="protein sequence ID" value="KAK4170938.1"/>
    <property type="molecule type" value="Genomic_DNA"/>
</dbReference>
<organism evidence="2 3">
    <name type="scientific">Triangularia setosa</name>
    <dbReference type="NCBI Taxonomy" id="2587417"/>
    <lineage>
        <taxon>Eukaryota</taxon>
        <taxon>Fungi</taxon>
        <taxon>Dikarya</taxon>
        <taxon>Ascomycota</taxon>
        <taxon>Pezizomycotina</taxon>
        <taxon>Sordariomycetes</taxon>
        <taxon>Sordariomycetidae</taxon>
        <taxon>Sordariales</taxon>
        <taxon>Podosporaceae</taxon>
        <taxon>Triangularia</taxon>
    </lineage>
</organism>
<feature type="region of interest" description="Disordered" evidence="1">
    <location>
        <begin position="230"/>
        <end position="249"/>
    </location>
</feature>
<comment type="caution">
    <text evidence="2">The sequence shown here is derived from an EMBL/GenBank/DDBJ whole genome shotgun (WGS) entry which is preliminary data.</text>
</comment>
<name>A0AAN6VXB3_9PEZI</name>
<dbReference type="Proteomes" id="UP001302321">
    <property type="component" value="Unassembled WGS sequence"/>
</dbReference>
<accession>A0AAN6VXB3</accession>
<evidence type="ECO:0000313" key="2">
    <source>
        <dbReference type="EMBL" id="KAK4170938.1"/>
    </source>
</evidence>
<dbReference type="AlphaFoldDB" id="A0AAN6VXB3"/>
<reference evidence="2" key="2">
    <citation type="submission" date="2023-05" db="EMBL/GenBank/DDBJ databases">
        <authorList>
            <consortium name="Lawrence Berkeley National Laboratory"/>
            <person name="Steindorff A."/>
            <person name="Hensen N."/>
            <person name="Bonometti L."/>
            <person name="Westerberg I."/>
            <person name="Brannstrom I.O."/>
            <person name="Guillou S."/>
            <person name="Cros-Aarteil S."/>
            <person name="Calhoun S."/>
            <person name="Haridas S."/>
            <person name="Kuo A."/>
            <person name="Mondo S."/>
            <person name="Pangilinan J."/>
            <person name="Riley R."/>
            <person name="Labutti K."/>
            <person name="Andreopoulos B."/>
            <person name="Lipzen A."/>
            <person name="Chen C."/>
            <person name="Yanf M."/>
            <person name="Daum C."/>
            <person name="Ng V."/>
            <person name="Clum A."/>
            <person name="Ohm R."/>
            <person name="Martin F."/>
            <person name="Silar P."/>
            <person name="Natvig D."/>
            <person name="Lalanne C."/>
            <person name="Gautier V."/>
            <person name="Ament-Velasquez S.L."/>
            <person name="Kruys A."/>
            <person name="Hutchinson M.I."/>
            <person name="Powell A.J."/>
            <person name="Barry K."/>
            <person name="Miller A.N."/>
            <person name="Grigoriev I.V."/>
            <person name="Debuchy R."/>
            <person name="Gladieux P."/>
            <person name="Thoren M.H."/>
            <person name="Johannesson H."/>
        </authorList>
    </citation>
    <scope>NUCLEOTIDE SEQUENCE</scope>
    <source>
        <strain evidence="2">CBS 892.96</strain>
    </source>
</reference>
<proteinExistence type="predicted"/>
<gene>
    <name evidence="2" type="ORF">QBC36DRAFT_316262</name>
</gene>
<keyword evidence="3" id="KW-1185">Reference proteome</keyword>
<protein>
    <submittedName>
        <fullName evidence="2">Uncharacterized protein</fullName>
    </submittedName>
</protein>
<feature type="region of interest" description="Disordered" evidence="1">
    <location>
        <begin position="152"/>
        <end position="176"/>
    </location>
</feature>
<evidence type="ECO:0000256" key="1">
    <source>
        <dbReference type="SAM" id="MobiDB-lite"/>
    </source>
</evidence>
<evidence type="ECO:0000313" key="3">
    <source>
        <dbReference type="Proteomes" id="UP001302321"/>
    </source>
</evidence>
<sequence length="330" mass="37177">MAKFLDNFIAPCLISFPTDTISCCYIGPRAERQRPHHMTVCRRLLQEDDIPHCTARSTSAMTTPSSIAWRIHFSKKHLDAVRYILSQVRPLTVNVLSQNLCTFHPEPRHALLLPLRHLDALTNPPRSRRCRQVAKPPSRWMLLLPDPHQRQVGSGLAREYPGKDPRGGTGRRNINRHQRTREVARALQEQGPIPSASSIPIRSINKNGIPRPFYEDEEFYETVDAAPSKESYDYPKLKPQPPTPTPVRNHRTTYDDAFADSPVGKPGQMALRNKGLLSIAANNERKVSTQGMLNNRPITMEFGPKYASTVLKGIVIVKDTVPGSPTHDHT</sequence>